<evidence type="ECO:0000313" key="3">
    <source>
        <dbReference type="Proteomes" id="UP000240883"/>
    </source>
</evidence>
<proteinExistence type="predicted"/>
<evidence type="ECO:0000256" key="1">
    <source>
        <dbReference type="SAM" id="MobiDB-lite"/>
    </source>
</evidence>
<organism evidence="2 3">
    <name type="scientific">Corynespora cassiicola Philippines</name>
    <dbReference type="NCBI Taxonomy" id="1448308"/>
    <lineage>
        <taxon>Eukaryota</taxon>
        <taxon>Fungi</taxon>
        <taxon>Dikarya</taxon>
        <taxon>Ascomycota</taxon>
        <taxon>Pezizomycotina</taxon>
        <taxon>Dothideomycetes</taxon>
        <taxon>Pleosporomycetidae</taxon>
        <taxon>Pleosporales</taxon>
        <taxon>Corynesporascaceae</taxon>
        <taxon>Corynespora</taxon>
    </lineage>
</organism>
<dbReference type="EMBL" id="KZ678135">
    <property type="protein sequence ID" value="PSN66964.1"/>
    <property type="molecule type" value="Genomic_DNA"/>
</dbReference>
<gene>
    <name evidence="2" type="ORF">BS50DRAFT_379361</name>
</gene>
<protein>
    <submittedName>
        <fullName evidence="2">Uncharacterized protein</fullName>
    </submittedName>
</protein>
<keyword evidence="3" id="KW-1185">Reference proteome</keyword>
<name>A0A2T2NNH1_CORCC</name>
<feature type="region of interest" description="Disordered" evidence="1">
    <location>
        <begin position="72"/>
        <end position="94"/>
    </location>
</feature>
<accession>A0A2T2NNH1</accession>
<sequence length="156" mass="17235">MYFTHSAPPCQTSQTYINVAAYLPACLPPFSPSYARILSYRAMSCHATPRNGLAWPSLALPSLPSVHTAYATQDGGKAGKERGSPDAASPYAQALPPSLGPNPAHYLSAHYRIKVFQSESHHTWLLRFDGLNAEKYIEETHLSFKEKKKRLGYNAI</sequence>
<evidence type="ECO:0000313" key="2">
    <source>
        <dbReference type="EMBL" id="PSN66964.1"/>
    </source>
</evidence>
<dbReference type="Proteomes" id="UP000240883">
    <property type="component" value="Unassembled WGS sequence"/>
</dbReference>
<dbReference type="AlphaFoldDB" id="A0A2T2NNH1"/>
<reference evidence="2 3" key="1">
    <citation type="journal article" date="2018" name="Front. Microbiol.">
        <title>Genome-Wide Analysis of Corynespora cassiicola Leaf Fall Disease Putative Effectors.</title>
        <authorList>
            <person name="Lopez D."/>
            <person name="Ribeiro S."/>
            <person name="Label P."/>
            <person name="Fumanal B."/>
            <person name="Venisse J.S."/>
            <person name="Kohler A."/>
            <person name="de Oliveira R.R."/>
            <person name="Labutti K."/>
            <person name="Lipzen A."/>
            <person name="Lail K."/>
            <person name="Bauer D."/>
            <person name="Ohm R.A."/>
            <person name="Barry K.W."/>
            <person name="Spatafora J."/>
            <person name="Grigoriev I.V."/>
            <person name="Martin F.M."/>
            <person name="Pujade-Renaud V."/>
        </authorList>
    </citation>
    <scope>NUCLEOTIDE SEQUENCE [LARGE SCALE GENOMIC DNA]</scope>
    <source>
        <strain evidence="2 3">Philippines</strain>
    </source>
</reference>